<dbReference type="NCBIfam" id="TIGR01097">
    <property type="entry name" value="PhnE"/>
    <property type="match status" value="1"/>
</dbReference>
<feature type="compositionally biased region" description="Polar residues" evidence="7">
    <location>
        <begin position="128"/>
        <end position="140"/>
    </location>
</feature>
<dbReference type="InterPro" id="IPR005769">
    <property type="entry name" value="PhnE/PtxC"/>
</dbReference>
<proteinExistence type="inferred from homology"/>
<feature type="region of interest" description="Disordered" evidence="7">
    <location>
        <begin position="125"/>
        <end position="175"/>
    </location>
</feature>
<dbReference type="PROSITE" id="PS50928">
    <property type="entry name" value="ABC_TM1"/>
    <property type="match status" value="1"/>
</dbReference>
<evidence type="ECO:0000313" key="10">
    <source>
        <dbReference type="Proteomes" id="UP001477870"/>
    </source>
</evidence>
<evidence type="ECO:0000256" key="7">
    <source>
        <dbReference type="SAM" id="MobiDB-lite"/>
    </source>
</evidence>
<accession>A0ABU9T221</accession>
<comment type="subcellular location">
    <subcellularLocation>
        <location evidence="1 6">Cell membrane</location>
        <topology evidence="1 6">Multi-pass membrane protein</topology>
    </subcellularLocation>
</comment>
<evidence type="ECO:0000256" key="3">
    <source>
        <dbReference type="ARBA" id="ARBA00022692"/>
    </source>
</evidence>
<name>A0ABU9T221_9HYPH</name>
<feature type="transmembrane region" description="Helical" evidence="6">
    <location>
        <begin position="381"/>
        <end position="405"/>
    </location>
</feature>
<sequence>MNASAMNLSAKMLSPADVLAIKERHPAAFERPLVKRFSVVLCVAIVALYAVYVSWFFAIGKVVSEGNWDIAGTYLADWISYEVRPDIDFRTGEIVVEFPKFSPLGSNPDPEWIITKSGIVTVKEKSNNDMTQSKPASSGSFMAPDASSGGAKLSFMAPSSTATNMGSNEATSKARDSNLVSTQKEGINQAEVVFSKTAQIIVTPSVVTLVNGAESVVLDVDPLDETVKPRDVLPEWALQKREGEKIFVNYGFAGRAEVRAKEVKIMRRFFGWENFFFDTNSPYWGKPFSEVASLAIGGERISEGQSNASLMLDNFLNNAEWQHGDVYIKLLQTIVMAFVGTLFAVVIAFPLSFVAARNITPNRFLNQIFKRFFDFLRSVDMLIWALFFTRAFGPGPLAGISAIFFTDTGTFGKLYSEALENIDDKQREGVRSVGASPAAVQRFGVVPQVLPVFASQALYFWESNTRSATIIGAVGAGGIGLKLWEAMRTNQDWENVFYMVILILIVIFMFDSASNALRSRLIGKQQS</sequence>
<evidence type="ECO:0000256" key="2">
    <source>
        <dbReference type="ARBA" id="ARBA00022448"/>
    </source>
</evidence>
<dbReference type="InterPro" id="IPR000515">
    <property type="entry name" value="MetI-like"/>
</dbReference>
<dbReference type="PANTHER" id="PTHR30043">
    <property type="entry name" value="PHOSPHONATES TRANSPORT SYSTEM PERMEASE PROTEIN"/>
    <property type="match status" value="1"/>
</dbReference>
<evidence type="ECO:0000256" key="1">
    <source>
        <dbReference type="ARBA" id="ARBA00004651"/>
    </source>
</evidence>
<gene>
    <name evidence="9" type="primary">phnE</name>
    <name evidence="9" type="ORF">WNY59_01110</name>
</gene>
<feature type="transmembrane region" description="Helical" evidence="6">
    <location>
        <begin position="37"/>
        <end position="57"/>
    </location>
</feature>
<reference evidence="9 10" key="1">
    <citation type="submission" date="2024-03" db="EMBL/GenBank/DDBJ databases">
        <title>Community enrichment and isolation of bacterial strains for fucoidan degradation.</title>
        <authorList>
            <person name="Sichert A."/>
        </authorList>
    </citation>
    <scope>NUCLEOTIDE SEQUENCE [LARGE SCALE GENOMIC DNA]</scope>
    <source>
        <strain evidence="9 10">AS62</strain>
    </source>
</reference>
<evidence type="ECO:0000313" key="9">
    <source>
        <dbReference type="EMBL" id="MEM5500179.1"/>
    </source>
</evidence>
<dbReference type="Pfam" id="PF00528">
    <property type="entry name" value="BPD_transp_1"/>
    <property type="match status" value="1"/>
</dbReference>
<dbReference type="RefSeq" id="WP_342846192.1">
    <property type="nucleotide sequence ID" value="NZ_JBBMQO010000001.1"/>
</dbReference>
<keyword evidence="5 6" id="KW-0472">Membrane</keyword>
<keyword evidence="2 6" id="KW-0813">Transport</keyword>
<comment type="similarity">
    <text evidence="6">Belongs to the binding-protein-dependent transport system permease family.</text>
</comment>
<feature type="compositionally biased region" description="Polar residues" evidence="7">
    <location>
        <begin position="157"/>
        <end position="171"/>
    </location>
</feature>
<dbReference type="CDD" id="cd06261">
    <property type="entry name" value="TM_PBP2"/>
    <property type="match status" value="1"/>
</dbReference>
<evidence type="ECO:0000256" key="4">
    <source>
        <dbReference type="ARBA" id="ARBA00022989"/>
    </source>
</evidence>
<feature type="domain" description="ABC transmembrane type-1" evidence="8">
    <location>
        <begin position="330"/>
        <end position="514"/>
    </location>
</feature>
<dbReference type="Proteomes" id="UP001477870">
    <property type="component" value="Unassembled WGS sequence"/>
</dbReference>
<dbReference type="EMBL" id="JBBMQO010000001">
    <property type="protein sequence ID" value="MEM5500179.1"/>
    <property type="molecule type" value="Genomic_DNA"/>
</dbReference>
<dbReference type="InterPro" id="IPR035906">
    <property type="entry name" value="MetI-like_sf"/>
</dbReference>
<feature type="transmembrane region" description="Helical" evidence="6">
    <location>
        <begin position="496"/>
        <end position="517"/>
    </location>
</feature>
<dbReference type="Gene3D" id="1.10.3720.10">
    <property type="entry name" value="MetI-like"/>
    <property type="match status" value="1"/>
</dbReference>
<keyword evidence="10" id="KW-1185">Reference proteome</keyword>
<feature type="transmembrane region" description="Helical" evidence="6">
    <location>
        <begin position="334"/>
        <end position="360"/>
    </location>
</feature>
<evidence type="ECO:0000259" key="8">
    <source>
        <dbReference type="PROSITE" id="PS50928"/>
    </source>
</evidence>
<evidence type="ECO:0000256" key="6">
    <source>
        <dbReference type="RuleBase" id="RU363032"/>
    </source>
</evidence>
<keyword evidence="3 6" id="KW-0812">Transmembrane</keyword>
<dbReference type="PANTHER" id="PTHR30043:SF9">
    <property type="entry name" value="PHOSPHONATES TRANSPORT SYSTEM PERMEASE PROTEIN"/>
    <property type="match status" value="1"/>
</dbReference>
<evidence type="ECO:0000256" key="5">
    <source>
        <dbReference type="ARBA" id="ARBA00023136"/>
    </source>
</evidence>
<organism evidence="9 10">
    <name type="scientific">Ahrensia kielensis</name>
    <dbReference type="NCBI Taxonomy" id="76980"/>
    <lineage>
        <taxon>Bacteria</taxon>
        <taxon>Pseudomonadati</taxon>
        <taxon>Pseudomonadota</taxon>
        <taxon>Alphaproteobacteria</taxon>
        <taxon>Hyphomicrobiales</taxon>
        <taxon>Ahrensiaceae</taxon>
        <taxon>Ahrensia</taxon>
    </lineage>
</organism>
<comment type="caution">
    <text evidence="9">The sequence shown here is derived from an EMBL/GenBank/DDBJ whole genome shotgun (WGS) entry which is preliminary data.</text>
</comment>
<protein>
    <submittedName>
        <fullName evidence="9">Phosphonate ABC transporter, permease protein PhnE</fullName>
    </submittedName>
</protein>
<dbReference type="SUPFAM" id="SSF161098">
    <property type="entry name" value="MetI-like"/>
    <property type="match status" value="1"/>
</dbReference>
<keyword evidence="4 6" id="KW-1133">Transmembrane helix</keyword>